<dbReference type="Pfam" id="PF14559">
    <property type="entry name" value="TPR_19"/>
    <property type="match status" value="1"/>
</dbReference>
<dbReference type="GO" id="GO:0005680">
    <property type="term" value="C:anaphase-promoting complex"/>
    <property type="evidence" value="ECO:0007669"/>
    <property type="project" value="TreeGrafter"/>
</dbReference>
<proteinExistence type="predicted"/>
<dbReference type="Pfam" id="PF13181">
    <property type="entry name" value="TPR_8"/>
    <property type="match status" value="1"/>
</dbReference>
<dbReference type="SMART" id="SM00028">
    <property type="entry name" value="TPR"/>
    <property type="match status" value="7"/>
</dbReference>
<feature type="compositionally biased region" description="Acidic residues" evidence="3">
    <location>
        <begin position="631"/>
        <end position="654"/>
    </location>
</feature>
<comment type="caution">
    <text evidence="4">The sequence shown here is derived from an EMBL/GenBank/DDBJ whole genome shotgun (WGS) entry which is preliminary data.</text>
</comment>
<dbReference type="InterPro" id="IPR019734">
    <property type="entry name" value="TPR_rpt"/>
</dbReference>
<evidence type="ECO:0008006" key="6">
    <source>
        <dbReference type="Google" id="ProtNLM"/>
    </source>
</evidence>
<dbReference type="PROSITE" id="PS50005">
    <property type="entry name" value="TPR"/>
    <property type="match status" value="1"/>
</dbReference>
<dbReference type="AlphaFoldDB" id="A0A8T2Y3R3"/>
<feature type="compositionally biased region" description="Basic and acidic residues" evidence="3">
    <location>
        <begin position="615"/>
        <end position="629"/>
    </location>
</feature>
<dbReference type="InterPro" id="IPR011990">
    <property type="entry name" value="TPR-like_helical_dom_sf"/>
</dbReference>
<accession>A0A8T2Y3R3</accession>
<dbReference type="GO" id="GO:0016567">
    <property type="term" value="P:protein ubiquitination"/>
    <property type="evidence" value="ECO:0007669"/>
    <property type="project" value="TreeGrafter"/>
</dbReference>
<name>A0A8T2Y3R3_POPDE</name>
<keyword evidence="1 2" id="KW-0802">TPR repeat</keyword>
<evidence type="ECO:0000256" key="1">
    <source>
        <dbReference type="ARBA" id="ARBA00022803"/>
    </source>
</evidence>
<keyword evidence="5" id="KW-1185">Reference proteome</keyword>
<reference evidence="4" key="1">
    <citation type="journal article" date="2021" name="J. Hered.">
        <title>Genome Assembly of Salicaceae Populus deltoides (Eastern Cottonwood) I-69 Based on Nanopore Sequencing and Hi-C Technologies.</title>
        <authorList>
            <person name="Bai S."/>
            <person name="Wu H."/>
            <person name="Zhang J."/>
            <person name="Pan Z."/>
            <person name="Zhao W."/>
            <person name="Li Z."/>
            <person name="Tong C."/>
        </authorList>
    </citation>
    <scope>NUCLEOTIDE SEQUENCE</scope>
    <source>
        <tissue evidence="4">Leaf</tissue>
    </source>
</reference>
<dbReference type="PANTHER" id="PTHR12558:SF36">
    <property type="entry name" value="ANAPHASE-PROMOTING COMPLEX SUBUNIT 7"/>
    <property type="match status" value="1"/>
</dbReference>
<feature type="region of interest" description="Disordered" evidence="3">
    <location>
        <begin position="615"/>
        <end position="654"/>
    </location>
</feature>
<dbReference type="PANTHER" id="PTHR12558">
    <property type="entry name" value="CELL DIVISION CYCLE 16,23,27"/>
    <property type="match status" value="1"/>
</dbReference>
<dbReference type="GO" id="GO:0045842">
    <property type="term" value="P:positive regulation of mitotic metaphase/anaphase transition"/>
    <property type="evidence" value="ECO:0007669"/>
    <property type="project" value="TreeGrafter"/>
</dbReference>
<evidence type="ECO:0000256" key="3">
    <source>
        <dbReference type="SAM" id="MobiDB-lite"/>
    </source>
</evidence>
<feature type="repeat" description="TPR" evidence="2">
    <location>
        <begin position="578"/>
        <end position="611"/>
    </location>
</feature>
<sequence>MKSGNQKPAPIPVGSHKSKVILEPRQVGVNDTHFFIGSDPILKTIQTTCRLNRVGWGFPSRKSTRGDAFGFPKFSPKSTLSSLQYSHCIAYKLELQSPSGFGFINGCAEGSNHSSSRPRTLQFRSNPLSLETCPQLKAENQILLGDALFREREFRRAIHTYKQALHYYKIIPKQSSTTSRSSLSNRSSSPNSFNISAINENEVKFKIASCHATLNETRAALVEMEGIPSKARTLQMSLLMAKLYRSSRHTRLAITCYKECLRHCPFVIEAIVALAELGVAAKDVISLFSQVSNRSGRAPLDHTDSTRWLQRYVEAQCCIASNDYKGGLELFGELLQRFPNNIHILLEIARAEAIIGKNDEAIMNFEKVRSIDPYVVTYMDEYAMLLKTKGDFLKLNKLVHDLLSIDPTRPEIFVALSVLWEKKDEIGALSYAEKSIRIDERHIPGYIMKGTLLLSLKRPEAAVIAFRGAQELRADLRSYQGLVHSYLAFSKIKEALHAAREAMKAMPQSAKALKLVGDVHASNSGGREKAKKFYESALRLEPGYLGAALALAELHVIEGRNGDAVSLLERYLKDWADDSLHVKLAQVFAATNMLQEALSHYQAALRINPQNEAAKKGLERLEKQMKGVDPDAPEEDEENEVEDADGDQEETDLL</sequence>
<organism evidence="4 5">
    <name type="scientific">Populus deltoides</name>
    <name type="common">Eastern poplar</name>
    <name type="synonym">Eastern cottonwood</name>
    <dbReference type="NCBI Taxonomy" id="3696"/>
    <lineage>
        <taxon>Eukaryota</taxon>
        <taxon>Viridiplantae</taxon>
        <taxon>Streptophyta</taxon>
        <taxon>Embryophyta</taxon>
        <taxon>Tracheophyta</taxon>
        <taxon>Spermatophyta</taxon>
        <taxon>Magnoliopsida</taxon>
        <taxon>eudicotyledons</taxon>
        <taxon>Gunneridae</taxon>
        <taxon>Pentapetalae</taxon>
        <taxon>rosids</taxon>
        <taxon>fabids</taxon>
        <taxon>Malpighiales</taxon>
        <taxon>Salicaceae</taxon>
        <taxon>Saliceae</taxon>
        <taxon>Populus</taxon>
    </lineage>
</organism>
<dbReference type="SUPFAM" id="SSF48452">
    <property type="entry name" value="TPR-like"/>
    <property type="match status" value="3"/>
</dbReference>
<evidence type="ECO:0000313" key="5">
    <source>
        <dbReference type="Proteomes" id="UP000807159"/>
    </source>
</evidence>
<dbReference type="GO" id="GO:0051301">
    <property type="term" value="P:cell division"/>
    <property type="evidence" value="ECO:0007669"/>
    <property type="project" value="TreeGrafter"/>
</dbReference>
<dbReference type="EMBL" id="JACEGQ020000008">
    <property type="protein sequence ID" value="KAH8499715.1"/>
    <property type="molecule type" value="Genomic_DNA"/>
</dbReference>
<gene>
    <name evidence="4" type="ORF">H0E87_015087</name>
</gene>
<protein>
    <recommendedName>
        <fullName evidence="6">Anaphase-promoting complex subunit 7</fullName>
    </recommendedName>
</protein>
<evidence type="ECO:0000256" key="2">
    <source>
        <dbReference type="PROSITE-ProRule" id="PRU00339"/>
    </source>
</evidence>
<dbReference type="Gene3D" id="1.25.40.10">
    <property type="entry name" value="Tetratricopeptide repeat domain"/>
    <property type="match status" value="2"/>
</dbReference>
<dbReference type="Proteomes" id="UP000807159">
    <property type="component" value="Chromosome 8"/>
</dbReference>
<evidence type="ECO:0000313" key="4">
    <source>
        <dbReference type="EMBL" id="KAH8499715.1"/>
    </source>
</evidence>